<comment type="caution">
    <text evidence="1">The sequence shown here is derived from an EMBL/GenBank/DDBJ whole genome shotgun (WGS) entry which is preliminary data.</text>
</comment>
<name>A0AC60VX90_9ARCH</name>
<dbReference type="EMBL" id="JACEMZ010000012">
    <property type="protein sequence ID" value="MBA4452184.1"/>
    <property type="molecule type" value="Genomic_DNA"/>
</dbReference>
<organism evidence="1 2">
    <name type="scientific">Candidatus Nitrosomaritimum aestuariumsis</name>
    <dbReference type="NCBI Taxonomy" id="3342354"/>
    <lineage>
        <taxon>Archaea</taxon>
        <taxon>Nitrososphaerota</taxon>
        <taxon>Nitrososphaeria</taxon>
        <taxon>Nitrosopumilales</taxon>
        <taxon>Nitrosopumilaceae</taxon>
        <taxon>Candidatus Nitrosomaritimum</taxon>
    </lineage>
</organism>
<proteinExistence type="predicted"/>
<dbReference type="Proteomes" id="UP000559653">
    <property type="component" value="Unassembled WGS sequence"/>
</dbReference>
<accession>A0AC60VX90</accession>
<reference evidence="1 2" key="1">
    <citation type="journal article" date="2020" name="Appl. Environ. Microbiol.">
        <title>Genomic Characteristics of a Novel Species of Ammonia-Oxidizing Archaea from the Jiulong River Estuary.</title>
        <authorList>
            <person name="Zou D."/>
            <person name="Wan R."/>
            <person name="Han L."/>
            <person name="Xu M.N."/>
            <person name="Liu Y."/>
            <person name="Liu H."/>
            <person name="Kao S.J."/>
            <person name="Li M."/>
        </authorList>
    </citation>
    <scope>NUCLEOTIDE SEQUENCE [LARGE SCALE GENOMIC DNA]</scope>
    <source>
        <strain evidence="1">W1bin1</strain>
    </source>
</reference>
<evidence type="ECO:0000313" key="2">
    <source>
        <dbReference type="Proteomes" id="UP000559653"/>
    </source>
</evidence>
<protein>
    <submittedName>
        <fullName evidence="1">Uncharacterized protein</fullName>
    </submittedName>
</protein>
<evidence type="ECO:0000313" key="1">
    <source>
        <dbReference type="EMBL" id="MBA4452184.1"/>
    </source>
</evidence>
<gene>
    <name evidence="1" type="ORF">H2B03_03275</name>
</gene>
<sequence>MKPWLFWAGISFIIGGTISLALNYGVEGALSMAEDLTGYAIGWMAVGAVFIVYSLIKSKKGKKE</sequence>